<protein>
    <submittedName>
        <fullName evidence="3">Ubiquitin-like domain-containing protein</fullName>
    </submittedName>
</protein>
<feature type="compositionally biased region" description="Acidic residues" evidence="1">
    <location>
        <begin position="64"/>
        <end position="74"/>
    </location>
</feature>
<feature type="region of interest" description="Disordered" evidence="1">
    <location>
        <begin position="1"/>
        <end position="98"/>
    </location>
</feature>
<accession>A0A914ZF28</accession>
<feature type="region of interest" description="Disordered" evidence="1">
    <location>
        <begin position="210"/>
        <end position="261"/>
    </location>
</feature>
<dbReference type="InterPro" id="IPR029071">
    <property type="entry name" value="Ubiquitin-like_domsf"/>
</dbReference>
<name>A0A914ZF28_9BILA</name>
<evidence type="ECO:0000313" key="3">
    <source>
        <dbReference type="WBParaSite" id="PSU_v2.g8886.t1"/>
    </source>
</evidence>
<proteinExistence type="predicted"/>
<keyword evidence="2" id="KW-1185">Reference proteome</keyword>
<evidence type="ECO:0000313" key="2">
    <source>
        <dbReference type="Proteomes" id="UP000887577"/>
    </source>
</evidence>
<feature type="compositionally biased region" description="Basic and acidic residues" evidence="1">
    <location>
        <begin position="29"/>
        <end position="38"/>
    </location>
</feature>
<organism evidence="2 3">
    <name type="scientific">Panagrolaimus superbus</name>
    <dbReference type="NCBI Taxonomy" id="310955"/>
    <lineage>
        <taxon>Eukaryota</taxon>
        <taxon>Metazoa</taxon>
        <taxon>Ecdysozoa</taxon>
        <taxon>Nematoda</taxon>
        <taxon>Chromadorea</taxon>
        <taxon>Rhabditida</taxon>
        <taxon>Tylenchina</taxon>
        <taxon>Panagrolaimomorpha</taxon>
        <taxon>Panagrolaimoidea</taxon>
        <taxon>Panagrolaimidae</taxon>
        <taxon>Panagrolaimus</taxon>
    </lineage>
</organism>
<dbReference type="Proteomes" id="UP000887577">
    <property type="component" value="Unplaced"/>
</dbReference>
<evidence type="ECO:0000256" key="1">
    <source>
        <dbReference type="SAM" id="MobiDB-lite"/>
    </source>
</evidence>
<sequence>MAESDNSSGTNDNSLKKNESRVARSPLNSEKKKSDDATNKGPISQPMKCKPKSPPPAKEKVSTPEEEYDNEDVTSCERSLGSNKNKSSRKSSKKSCAPQLDPDAFCLTFETIMTASKPLILSVSKFETIGSVKNAIRAETNAKNFGIYLNNKELAPEDSTLESHGIISDTKVRLHIKTQSGTSDKEDINSLILFMKYMNDLRNIIQALPSTSNESKNKDKNIPRAKEVVNPEKKAEEDRKARDKMAKLREKFAQRNGKTEE</sequence>
<dbReference type="AlphaFoldDB" id="A0A914ZF28"/>
<feature type="compositionally biased region" description="Polar residues" evidence="1">
    <location>
        <begin position="1"/>
        <end position="13"/>
    </location>
</feature>
<dbReference type="SUPFAM" id="SSF54236">
    <property type="entry name" value="Ubiquitin-like"/>
    <property type="match status" value="1"/>
</dbReference>
<dbReference type="WBParaSite" id="PSU_v2.g8886.t1">
    <property type="protein sequence ID" value="PSU_v2.g8886.t1"/>
    <property type="gene ID" value="PSU_v2.g8886"/>
</dbReference>
<reference evidence="3" key="1">
    <citation type="submission" date="2022-11" db="UniProtKB">
        <authorList>
            <consortium name="WormBaseParasite"/>
        </authorList>
    </citation>
    <scope>IDENTIFICATION</scope>
</reference>
<feature type="compositionally biased region" description="Basic and acidic residues" evidence="1">
    <location>
        <begin position="215"/>
        <end position="261"/>
    </location>
</feature>